<evidence type="ECO:0000313" key="1">
    <source>
        <dbReference type="EMBL" id="CEM19803.1"/>
    </source>
</evidence>
<dbReference type="PhylomeDB" id="A0A0G4FWW4"/>
<reference evidence="1" key="1">
    <citation type="submission" date="2014-11" db="EMBL/GenBank/DDBJ databases">
        <authorList>
            <person name="Otto D Thomas"/>
            <person name="Naeem Raeece"/>
        </authorList>
    </citation>
    <scope>NUCLEOTIDE SEQUENCE</scope>
</reference>
<name>A0A0G4FWW4_9ALVE</name>
<organism evidence="1">
    <name type="scientific">Chromera velia CCMP2878</name>
    <dbReference type="NCBI Taxonomy" id="1169474"/>
    <lineage>
        <taxon>Eukaryota</taxon>
        <taxon>Sar</taxon>
        <taxon>Alveolata</taxon>
        <taxon>Colpodellida</taxon>
        <taxon>Chromeraceae</taxon>
        <taxon>Chromera</taxon>
    </lineage>
</organism>
<dbReference type="AlphaFoldDB" id="A0A0G4FWW4"/>
<protein>
    <submittedName>
        <fullName evidence="1">Uncharacterized protein</fullName>
    </submittedName>
</protein>
<dbReference type="VEuPathDB" id="CryptoDB:Cvel_19193"/>
<proteinExistence type="predicted"/>
<sequence>MEAQEMLPEILFHVREFRAVCDSELCRAVLSWKETGETAEESDLLLLLRLGGNVNCRVIHQDFPEGESPPILYFAILNGLDGAARMLMRFGARLRPYPELQASHLTGTALLHAERGAC</sequence>
<dbReference type="EMBL" id="CDMZ01000703">
    <property type="protein sequence ID" value="CEM19803.1"/>
    <property type="molecule type" value="Genomic_DNA"/>
</dbReference>
<gene>
    <name evidence="1" type="ORF">Cvel_19193</name>
</gene>
<accession>A0A0G4FWW4</accession>